<dbReference type="EMBL" id="RPHB01000001">
    <property type="protein sequence ID" value="MBW3466281.1"/>
    <property type="molecule type" value="Genomic_DNA"/>
</dbReference>
<reference evidence="4 5" key="1">
    <citation type="journal article" date="2020" name="Syst. Appl. Microbiol.">
        <title>Arthrospiribacter ruber gen. nov., sp. nov., a novel bacterium isolated from Arthrospira cultures.</title>
        <authorList>
            <person name="Waleron M."/>
            <person name="Misztak A."/>
            <person name="Waleron M.M."/>
            <person name="Furmaniak M."/>
            <person name="Mrozik A."/>
            <person name="Waleron K."/>
        </authorList>
    </citation>
    <scope>NUCLEOTIDE SEQUENCE [LARGE SCALE GENOMIC DNA]</scope>
    <source>
        <strain evidence="4 5">DPMB0001</strain>
    </source>
</reference>
<organism evidence="4 5">
    <name type="scientific">Arthrospiribacter ruber</name>
    <dbReference type="NCBI Taxonomy" id="2487934"/>
    <lineage>
        <taxon>Bacteria</taxon>
        <taxon>Pseudomonadati</taxon>
        <taxon>Bacteroidota</taxon>
        <taxon>Cytophagia</taxon>
        <taxon>Cytophagales</taxon>
        <taxon>Cyclobacteriaceae</taxon>
        <taxon>Arthrospiribacter</taxon>
    </lineage>
</organism>
<feature type="signal peptide" evidence="2">
    <location>
        <begin position="1"/>
        <end position="25"/>
    </location>
</feature>
<feature type="chain" id="PRO_5038074134" evidence="2">
    <location>
        <begin position="26"/>
        <end position="376"/>
    </location>
</feature>
<gene>
    <name evidence="4" type="ORF">EGN73_00435</name>
</gene>
<keyword evidence="2" id="KW-0732">Signal</keyword>
<name>A0A951MCE2_9BACT</name>
<dbReference type="GO" id="GO:0005975">
    <property type="term" value="P:carbohydrate metabolic process"/>
    <property type="evidence" value="ECO:0007669"/>
    <property type="project" value="InterPro"/>
</dbReference>
<keyword evidence="4" id="KW-0378">Hydrolase</keyword>
<sequence>MIILMSKFKIMVLFLLTAWIGQSCSQEEVDQKVLLPSNLNVELEQTESGRVTVSFQAENVNFFRVDFGVGNDGPQRVTGNQASFTYRDPGEYVITVQAHTTEEDFISESVSVTIADQIAGGLIPEEGFISPEEYSGYSLVWRDEFEGDALSSDWVHELGDGCPNLCGWGNNESQFYRRENTTVRDGYLIIEAKEERFGGKEYTSSRIKTQDQQSFTYGRIDIRALLPKGQGIWPALWMLGDNITEVSWPACGEIDIMEMIGGSQSGRDDTVHGTVHWDNNGSYANFGGSKTLTDGIFNDKFYVFSIIWDAEKIVWLLDNVPYHEIDIRPQSLDEFRRPFFFLFNVAVGGNWPGYPNASTRFPQRMVVDYVRVFQAD</sequence>
<dbReference type="CDD" id="cd08023">
    <property type="entry name" value="GH16_laminarinase_like"/>
    <property type="match status" value="1"/>
</dbReference>
<dbReference type="Pfam" id="PF00722">
    <property type="entry name" value="Glyco_hydro_16"/>
    <property type="match status" value="1"/>
</dbReference>
<dbReference type="InterPro" id="IPR000757">
    <property type="entry name" value="Beta-glucanase-like"/>
</dbReference>
<dbReference type="PANTHER" id="PTHR10963">
    <property type="entry name" value="GLYCOSYL HYDROLASE-RELATED"/>
    <property type="match status" value="1"/>
</dbReference>
<proteinExistence type="inferred from homology"/>
<accession>A0A951MCE2</accession>
<keyword evidence="5" id="KW-1185">Reference proteome</keyword>
<evidence type="ECO:0000259" key="3">
    <source>
        <dbReference type="PROSITE" id="PS51762"/>
    </source>
</evidence>
<dbReference type="PROSITE" id="PS51762">
    <property type="entry name" value="GH16_2"/>
    <property type="match status" value="1"/>
</dbReference>
<evidence type="ECO:0000313" key="5">
    <source>
        <dbReference type="Proteomes" id="UP000727490"/>
    </source>
</evidence>
<evidence type="ECO:0000256" key="2">
    <source>
        <dbReference type="SAM" id="SignalP"/>
    </source>
</evidence>
<dbReference type="InterPro" id="IPR050546">
    <property type="entry name" value="Glycosyl_Hydrlase_16"/>
</dbReference>
<dbReference type="AlphaFoldDB" id="A0A951MCE2"/>
<comment type="caution">
    <text evidence="4">The sequence shown here is derived from an EMBL/GenBank/DDBJ whole genome shotgun (WGS) entry which is preliminary data.</text>
</comment>
<protein>
    <submittedName>
        <fullName evidence="4">Glycosyl hydrolase family protein</fullName>
    </submittedName>
</protein>
<dbReference type="PROSITE" id="PS51257">
    <property type="entry name" value="PROKAR_LIPOPROTEIN"/>
    <property type="match status" value="1"/>
</dbReference>
<feature type="domain" description="GH16" evidence="3">
    <location>
        <begin position="132"/>
        <end position="376"/>
    </location>
</feature>
<dbReference type="PANTHER" id="PTHR10963:SF55">
    <property type="entry name" value="GLYCOSIDE HYDROLASE FAMILY 16 PROTEIN"/>
    <property type="match status" value="1"/>
</dbReference>
<evidence type="ECO:0000256" key="1">
    <source>
        <dbReference type="ARBA" id="ARBA00006865"/>
    </source>
</evidence>
<dbReference type="Proteomes" id="UP000727490">
    <property type="component" value="Unassembled WGS sequence"/>
</dbReference>
<comment type="similarity">
    <text evidence="1">Belongs to the glycosyl hydrolase 16 family.</text>
</comment>
<dbReference type="GO" id="GO:0004553">
    <property type="term" value="F:hydrolase activity, hydrolyzing O-glycosyl compounds"/>
    <property type="evidence" value="ECO:0007669"/>
    <property type="project" value="InterPro"/>
</dbReference>
<evidence type="ECO:0000313" key="4">
    <source>
        <dbReference type="EMBL" id="MBW3466281.1"/>
    </source>
</evidence>